<evidence type="ECO:0000313" key="10">
    <source>
        <dbReference type="Proteomes" id="UP000245647"/>
    </source>
</evidence>
<evidence type="ECO:0000256" key="6">
    <source>
        <dbReference type="RuleBase" id="RU361187"/>
    </source>
</evidence>
<name>A0A2U2PA55_9SPHI</name>
<dbReference type="InterPro" id="IPR013320">
    <property type="entry name" value="ConA-like_dom_sf"/>
</dbReference>
<feature type="domain" description="Beta-xylosidase C-terminal Concanavalin A-like" evidence="8">
    <location>
        <begin position="318"/>
        <end position="462"/>
    </location>
</feature>
<evidence type="ECO:0000256" key="4">
    <source>
        <dbReference type="PIRSR" id="PIRSR606710-1"/>
    </source>
</evidence>
<evidence type="ECO:0000256" key="3">
    <source>
        <dbReference type="ARBA" id="ARBA00023295"/>
    </source>
</evidence>
<accession>A0A2U2PA55</accession>
<dbReference type="SUPFAM" id="SSF49899">
    <property type="entry name" value="Concanavalin A-like lectins/glucanases"/>
    <property type="match status" value="1"/>
</dbReference>
<organism evidence="9 10">
    <name type="scientific">Pararcticibacter amylolyticus</name>
    <dbReference type="NCBI Taxonomy" id="2173175"/>
    <lineage>
        <taxon>Bacteria</taxon>
        <taxon>Pseudomonadati</taxon>
        <taxon>Bacteroidota</taxon>
        <taxon>Sphingobacteriia</taxon>
        <taxon>Sphingobacteriales</taxon>
        <taxon>Sphingobacteriaceae</taxon>
        <taxon>Pararcticibacter</taxon>
    </lineage>
</organism>
<dbReference type="Proteomes" id="UP000245647">
    <property type="component" value="Unassembled WGS sequence"/>
</dbReference>
<evidence type="ECO:0000256" key="5">
    <source>
        <dbReference type="PIRSR" id="PIRSR606710-2"/>
    </source>
</evidence>
<dbReference type="Pfam" id="PF04616">
    <property type="entry name" value="Glyco_hydro_43"/>
    <property type="match status" value="1"/>
</dbReference>
<evidence type="ECO:0000256" key="1">
    <source>
        <dbReference type="ARBA" id="ARBA00009865"/>
    </source>
</evidence>
<dbReference type="InterPro" id="IPR023296">
    <property type="entry name" value="Glyco_hydro_beta-prop_sf"/>
</dbReference>
<keyword evidence="3 6" id="KW-0326">Glycosidase</keyword>
<protein>
    <submittedName>
        <fullName evidence="9">Glycoside hydrolase</fullName>
    </submittedName>
</protein>
<dbReference type="RefSeq" id="WP_109418190.1">
    <property type="nucleotide sequence ID" value="NZ_QEAS01000028.1"/>
</dbReference>
<dbReference type="AlphaFoldDB" id="A0A2U2PA55"/>
<reference evidence="9 10" key="1">
    <citation type="submission" date="2018-04" db="EMBL/GenBank/DDBJ databases">
        <title>Pedobacter chongqingensis sp. nov., isolated from a rottenly hemp rope.</title>
        <authorList>
            <person name="Cai Y."/>
        </authorList>
    </citation>
    <scope>NUCLEOTIDE SEQUENCE [LARGE SCALE GENOMIC DNA]</scope>
    <source>
        <strain evidence="9 10">FJ4-8</strain>
    </source>
</reference>
<comment type="caution">
    <text evidence="9">The sequence shown here is derived from an EMBL/GenBank/DDBJ whole genome shotgun (WGS) entry which is preliminary data.</text>
</comment>
<dbReference type="Gene3D" id="2.115.10.20">
    <property type="entry name" value="Glycosyl hydrolase domain, family 43"/>
    <property type="match status" value="1"/>
</dbReference>
<dbReference type="InterPro" id="IPR051795">
    <property type="entry name" value="Glycosyl_Hydrlase_43"/>
</dbReference>
<dbReference type="PANTHER" id="PTHR42812">
    <property type="entry name" value="BETA-XYLOSIDASE"/>
    <property type="match status" value="1"/>
</dbReference>
<evidence type="ECO:0000259" key="8">
    <source>
        <dbReference type="Pfam" id="PF17851"/>
    </source>
</evidence>
<evidence type="ECO:0000256" key="2">
    <source>
        <dbReference type="ARBA" id="ARBA00022801"/>
    </source>
</evidence>
<dbReference type="EMBL" id="QEAS01000028">
    <property type="protein sequence ID" value="PWG78286.1"/>
    <property type="molecule type" value="Genomic_DNA"/>
</dbReference>
<dbReference type="InterPro" id="IPR006710">
    <property type="entry name" value="Glyco_hydro_43"/>
</dbReference>
<dbReference type="Gene3D" id="2.60.120.200">
    <property type="match status" value="1"/>
</dbReference>
<dbReference type="InterPro" id="IPR041542">
    <property type="entry name" value="GH43_C2"/>
</dbReference>
<evidence type="ECO:0000256" key="7">
    <source>
        <dbReference type="SAM" id="SignalP"/>
    </source>
</evidence>
<feature type="site" description="Important for catalytic activity, responsible for pKa modulation of the active site Glu and correct orientation of both the proton donor and substrate" evidence="5">
    <location>
        <position position="137"/>
    </location>
</feature>
<feature type="active site" description="Proton acceptor" evidence="4">
    <location>
        <position position="31"/>
    </location>
</feature>
<proteinExistence type="inferred from homology"/>
<evidence type="ECO:0000313" key="9">
    <source>
        <dbReference type="EMBL" id="PWG78286.1"/>
    </source>
</evidence>
<gene>
    <name evidence="9" type="ORF">DDR33_23200</name>
</gene>
<feature type="chain" id="PRO_5015614403" evidence="7">
    <location>
        <begin position="21"/>
        <end position="498"/>
    </location>
</feature>
<feature type="active site" description="Proton donor" evidence="4">
    <location>
        <position position="197"/>
    </location>
</feature>
<dbReference type="GO" id="GO:0005975">
    <property type="term" value="P:carbohydrate metabolic process"/>
    <property type="evidence" value="ECO:0007669"/>
    <property type="project" value="InterPro"/>
</dbReference>
<comment type="similarity">
    <text evidence="1 6">Belongs to the glycosyl hydrolase 43 family.</text>
</comment>
<dbReference type="SUPFAM" id="SSF75005">
    <property type="entry name" value="Arabinanase/levansucrase/invertase"/>
    <property type="match status" value="1"/>
</dbReference>
<keyword evidence="2 6" id="KW-0378">Hydrolase</keyword>
<dbReference type="Pfam" id="PF17851">
    <property type="entry name" value="GH43_C2"/>
    <property type="match status" value="1"/>
</dbReference>
<dbReference type="CDD" id="cd08999">
    <property type="entry name" value="GH43_ABN-like"/>
    <property type="match status" value="1"/>
</dbReference>
<sequence length="498" mass="55807">MLKKFISFFLLLLFVAAVQAQQLVLPGDNPDPSVVKIGDTYWASATTSNWGPAFPLFRSKDLVTWKQQGAIFNELPQWADYYFWAPEITYDKGRVYVYYTAHKKNGSLCVGVASADRPEGPYRDHGPLICQEAGSIDAFPMRDEKGTLYLIWKEDGNSIGQPTPIWISEMNEERTALIGEKRELFRNTEPWESNLVEGVSIIHHGDYYYAFYAAAGCCGIECTYMSGVARAKTLLGPWEKYNQNPILTSNEKWKCPGHGTPVEKDGKWYFLYHAYDAKSGPYAGRQGLLQEFSFTSDGWLSFIKQPVSAKDHANYSVSDDFRGSGLSDKWQWNVFQKLNYKLIKGNLELSALPAESGAFVGQKTYTADYIAETTVSVAKSAAEAGVAAVGDENNLVRASIYRDTLRLAVIKGGVPVFIQEQTLKTKDKLTLRMQVKNGKDITFLYGVPGKELKVFNQEPVDGSFLPPWDRAVRAALISKGDPEKTAVFERFVLKDLNQ</sequence>
<dbReference type="OrthoDB" id="9801455at2"/>
<dbReference type="PANTHER" id="PTHR42812:SF5">
    <property type="entry name" value="ENDO-ARABINASE"/>
    <property type="match status" value="1"/>
</dbReference>
<feature type="signal peptide" evidence="7">
    <location>
        <begin position="1"/>
        <end position="20"/>
    </location>
</feature>
<dbReference type="GO" id="GO:0004553">
    <property type="term" value="F:hydrolase activity, hydrolyzing O-glycosyl compounds"/>
    <property type="evidence" value="ECO:0007669"/>
    <property type="project" value="InterPro"/>
</dbReference>
<keyword evidence="7" id="KW-0732">Signal</keyword>
<keyword evidence="10" id="KW-1185">Reference proteome</keyword>